<evidence type="ECO:0000313" key="2">
    <source>
        <dbReference type="EMBL" id="KAH0629844.1"/>
    </source>
</evidence>
<sequence>MHSSTFGYYNIVKMDAIAPTQLPLPKHILDVWVIVLVILVTIIVMTSLLLCPATAVIIYRVRTHPIQNGAV</sequence>
<dbReference type="EMBL" id="JAIPUX010000439">
    <property type="protein sequence ID" value="KAH0629844.1"/>
    <property type="molecule type" value="Genomic_DNA"/>
</dbReference>
<keyword evidence="1" id="KW-0472">Membrane</keyword>
<organism evidence="2 3">
    <name type="scientific">Phrynosoma platyrhinos</name>
    <name type="common">Desert horned lizard</name>
    <dbReference type="NCBI Taxonomy" id="52577"/>
    <lineage>
        <taxon>Eukaryota</taxon>
        <taxon>Metazoa</taxon>
        <taxon>Chordata</taxon>
        <taxon>Craniata</taxon>
        <taxon>Vertebrata</taxon>
        <taxon>Euteleostomi</taxon>
        <taxon>Lepidosauria</taxon>
        <taxon>Squamata</taxon>
        <taxon>Bifurcata</taxon>
        <taxon>Unidentata</taxon>
        <taxon>Episquamata</taxon>
        <taxon>Toxicofera</taxon>
        <taxon>Iguania</taxon>
        <taxon>Phrynosomatidae</taxon>
        <taxon>Phrynosomatinae</taxon>
        <taxon>Phrynosoma</taxon>
    </lineage>
</organism>
<reference evidence="2 3" key="1">
    <citation type="journal article" date="2022" name="Gigascience">
        <title>A chromosome-level genome assembly and annotation of the desert horned lizard, Phrynosoma platyrhinos, provides insight into chromosomal rearrangements among reptiles.</title>
        <authorList>
            <person name="Koochekian N."/>
            <person name="Ascanio A."/>
            <person name="Farleigh K."/>
            <person name="Card D.C."/>
            <person name="Schield D.R."/>
            <person name="Castoe T.A."/>
            <person name="Jezkova T."/>
        </authorList>
    </citation>
    <scope>NUCLEOTIDE SEQUENCE [LARGE SCALE GENOMIC DNA]</scope>
    <source>
        <strain evidence="2">NK-2021</strain>
    </source>
</reference>
<keyword evidence="1" id="KW-0812">Transmembrane</keyword>
<comment type="caution">
    <text evidence="2">The sequence shown here is derived from an EMBL/GenBank/DDBJ whole genome shotgun (WGS) entry which is preliminary data.</text>
</comment>
<name>A0ABQ7TJI8_PHRPL</name>
<keyword evidence="3" id="KW-1185">Reference proteome</keyword>
<dbReference type="PANTHER" id="PTHR37859">
    <property type="entry name" value="SMALL INTEGRAL MEMBRANE PROTEIN 3"/>
    <property type="match status" value="1"/>
</dbReference>
<dbReference type="Pfam" id="PF17307">
    <property type="entry name" value="Smim3"/>
    <property type="match status" value="1"/>
</dbReference>
<evidence type="ECO:0008006" key="4">
    <source>
        <dbReference type="Google" id="ProtNLM"/>
    </source>
</evidence>
<evidence type="ECO:0000256" key="1">
    <source>
        <dbReference type="SAM" id="Phobius"/>
    </source>
</evidence>
<dbReference type="InterPro" id="IPR035275">
    <property type="entry name" value="Smim3"/>
</dbReference>
<accession>A0ABQ7TJI8</accession>
<dbReference type="Proteomes" id="UP000826234">
    <property type="component" value="Unassembled WGS sequence"/>
</dbReference>
<protein>
    <recommendedName>
        <fullName evidence="4">Small integral membrane protein 3</fullName>
    </recommendedName>
</protein>
<feature type="transmembrane region" description="Helical" evidence="1">
    <location>
        <begin position="31"/>
        <end position="59"/>
    </location>
</feature>
<gene>
    <name evidence="2" type="ORF">JD844_012266</name>
</gene>
<evidence type="ECO:0000313" key="3">
    <source>
        <dbReference type="Proteomes" id="UP000826234"/>
    </source>
</evidence>
<proteinExistence type="predicted"/>
<keyword evidence="1" id="KW-1133">Transmembrane helix</keyword>
<dbReference type="PANTHER" id="PTHR37859:SF1">
    <property type="entry name" value="SMALL INTEGRAL MEMBRANE PROTEIN 3"/>
    <property type="match status" value="1"/>
</dbReference>